<dbReference type="EMBL" id="PXYT01000042">
    <property type="protein sequence ID" value="PSR26094.1"/>
    <property type="molecule type" value="Genomic_DNA"/>
</dbReference>
<sequence>MPELLGSNRTNLASPKTGIHRKKATKVFCGGKMAGKWGVTSVHGQGMLPTSRSETGEAWCRMRSAVTVMPYA</sequence>
<organism evidence="1 2">
    <name type="scientific">Sulfobacillus benefaciens</name>
    <dbReference type="NCBI Taxonomy" id="453960"/>
    <lineage>
        <taxon>Bacteria</taxon>
        <taxon>Bacillati</taxon>
        <taxon>Bacillota</taxon>
        <taxon>Clostridia</taxon>
        <taxon>Eubacteriales</taxon>
        <taxon>Clostridiales Family XVII. Incertae Sedis</taxon>
        <taxon>Sulfobacillus</taxon>
    </lineage>
</organism>
<proteinExistence type="predicted"/>
<evidence type="ECO:0000313" key="1">
    <source>
        <dbReference type="EMBL" id="PSR26094.1"/>
    </source>
</evidence>
<accession>A0A2T2WV29</accession>
<evidence type="ECO:0000313" key="2">
    <source>
        <dbReference type="Proteomes" id="UP000242699"/>
    </source>
</evidence>
<gene>
    <name evidence="1" type="ORF">C7B43_14870</name>
</gene>
<dbReference type="Proteomes" id="UP000242699">
    <property type="component" value="Unassembled WGS sequence"/>
</dbReference>
<name>A0A2T2WV29_9FIRM</name>
<protein>
    <submittedName>
        <fullName evidence="1">Uncharacterized protein</fullName>
    </submittedName>
</protein>
<comment type="caution">
    <text evidence="1">The sequence shown here is derived from an EMBL/GenBank/DDBJ whole genome shotgun (WGS) entry which is preliminary data.</text>
</comment>
<dbReference type="AlphaFoldDB" id="A0A2T2WV29"/>
<reference evidence="1 2" key="1">
    <citation type="journal article" date="2014" name="BMC Genomics">
        <title>Comparison of environmental and isolate Sulfobacillus genomes reveals diverse carbon, sulfur, nitrogen, and hydrogen metabolisms.</title>
        <authorList>
            <person name="Justice N.B."/>
            <person name="Norman A."/>
            <person name="Brown C.T."/>
            <person name="Singh A."/>
            <person name="Thomas B.C."/>
            <person name="Banfield J.F."/>
        </authorList>
    </citation>
    <scope>NUCLEOTIDE SEQUENCE [LARGE SCALE GENOMIC DNA]</scope>
    <source>
        <strain evidence="1">AMDSBA1</strain>
    </source>
</reference>